<dbReference type="EMBL" id="JAGQLJ010000098">
    <property type="protein sequence ID" value="MCA9381416.1"/>
    <property type="molecule type" value="Genomic_DNA"/>
</dbReference>
<reference evidence="1" key="2">
    <citation type="journal article" date="2021" name="Microbiome">
        <title>Successional dynamics and alternative stable states in a saline activated sludge microbial community over 9 years.</title>
        <authorList>
            <person name="Wang Y."/>
            <person name="Ye J."/>
            <person name="Ju F."/>
            <person name="Liu L."/>
            <person name="Boyd J.A."/>
            <person name="Deng Y."/>
            <person name="Parks D.H."/>
            <person name="Jiang X."/>
            <person name="Yin X."/>
            <person name="Woodcroft B.J."/>
            <person name="Tyson G.W."/>
            <person name="Hugenholtz P."/>
            <person name="Polz M.F."/>
            <person name="Zhang T."/>
        </authorList>
    </citation>
    <scope>NUCLEOTIDE SEQUENCE</scope>
    <source>
        <strain evidence="1">HKST-UBA13</strain>
    </source>
</reference>
<name>A0A955RGG0_9BACT</name>
<protein>
    <submittedName>
        <fullName evidence="1">Uncharacterized protein</fullName>
    </submittedName>
</protein>
<proteinExistence type="predicted"/>
<dbReference type="Proteomes" id="UP000775877">
    <property type="component" value="Unassembled WGS sequence"/>
</dbReference>
<organism evidence="1 2">
    <name type="scientific">Candidatus Dojkabacteria bacterium</name>
    <dbReference type="NCBI Taxonomy" id="2099670"/>
    <lineage>
        <taxon>Bacteria</taxon>
        <taxon>Candidatus Dojkabacteria</taxon>
    </lineage>
</organism>
<sequence length="89" mass="10269">MKLTNKRVDIDSLYEIITLGKGDAHFDARKQMKGTIVSFVKEKYCIAYDSPGWYRAWFKIIALGKNDSYNNAGELRCFGEVRLKKLSNE</sequence>
<reference evidence="1" key="1">
    <citation type="submission" date="2020-04" db="EMBL/GenBank/DDBJ databases">
        <authorList>
            <person name="Zhang T."/>
        </authorList>
    </citation>
    <scope>NUCLEOTIDE SEQUENCE</scope>
    <source>
        <strain evidence="1">HKST-UBA13</strain>
    </source>
</reference>
<comment type="caution">
    <text evidence="1">The sequence shown here is derived from an EMBL/GenBank/DDBJ whole genome shotgun (WGS) entry which is preliminary data.</text>
</comment>
<dbReference type="AlphaFoldDB" id="A0A955RGG0"/>
<accession>A0A955RGG0</accession>
<evidence type="ECO:0000313" key="1">
    <source>
        <dbReference type="EMBL" id="MCA9381416.1"/>
    </source>
</evidence>
<gene>
    <name evidence="1" type="ORF">KC678_04075</name>
</gene>
<evidence type="ECO:0000313" key="2">
    <source>
        <dbReference type="Proteomes" id="UP000775877"/>
    </source>
</evidence>